<dbReference type="OrthoDB" id="10375041at2759"/>
<proteinExistence type="predicted"/>
<evidence type="ECO:0000313" key="3">
    <source>
        <dbReference type="Proteomes" id="UP000000724"/>
    </source>
</evidence>
<name>B6HC79_PENRW</name>
<gene>
    <name evidence="2" type="ORF">Pc18g05590</name>
    <name evidence="2" type="ORF">PCH_Pc18g05590</name>
</gene>
<dbReference type="VEuPathDB" id="FungiDB:PCH_Pc18g05590"/>
<feature type="compositionally biased region" description="Polar residues" evidence="1">
    <location>
        <begin position="33"/>
        <end position="42"/>
    </location>
</feature>
<protein>
    <submittedName>
        <fullName evidence="2">Uncharacterized protein</fullName>
    </submittedName>
</protein>
<dbReference type="HOGENOM" id="CLU_1896907_0_0_1"/>
<feature type="region of interest" description="Disordered" evidence="1">
    <location>
        <begin position="33"/>
        <end position="59"/>
    </location>
</feature>
<dbReference type="EMBL" id="AM920433">
    <property type="protein sequence ID" value="CAP94783.1"/>
    <property type="molecule type" value="Genomic_DNA"/>
</dbReference>
<feature type="compositionally biased region" description="Basic residues" evidence="1">
    <location>
        <begin position="45"/>
        <end position="54"/>
    </location>
</feature>
<evidence type="ECO:0000313" key="2">
    <source>
        <dbReference type="EMBL" id="CAP94783.1"/>
    </source>
</evidence>
<evidence type="ECO:0000256" key="1">
    <source>
        <dbReference type="SAM" id="MobiDB-lite"/>
    </source>
</evidence>
<accession>B6HC79</accession>
<organism evidence="2 3">
    <name type="scientific">Penicillium rubens (strain ATCC 28089 / DSM 1075 / NRRL 1951 / Wisconsin 54-1255)</name>
    <name type="common">Penicillium chrysogenum</name>
    <dbReference type="NCBI Taxonomy" id="500485"/>
    <lineage>
        <taxon>Eukaryota</taxon>
        <taxon>Fungi</taxon>
        <taxon>Dikarya</taxon>
        <taxon>Ascomycota</taxon>
        <taxon>Pezizomycotina</taxon>
        <taxon>Eurotiomycetes</taxon>
        <taxon>Eurotiomycetidae</taxon>
        <taxon>Eurotiales</taxon>
        <taxon>Aspergillaceae</taxon>
        <taxon>Penicillium</taxon>
        <taxon>Penicillium chrysogenum species complex</taxon>
    </lineage>
</organism>
<keyword evidence="3" id="KW-1185">Reference proteome</keyword>
<dbReference type="Proteomes" id="UP000000724">
    <property type="component" value="Contig Pc00c18"/>
</dbReference>
<sequence>MQPKTQTRPRSSRHVQGQNMVFRIPNYKSKSSLACGSEQSGQVYHARRSHRKSRAGCVNSSSMSLMTVADKLNELLQPPSATGNHLPRLTDATASARTMEALHHFHQAPAFSDVQTPVRVVMGKMVELAFEVHA</sequence>
<reference evidence="2 3" key="1">
    <citation type="journal article" date="2008" name="Nat. Biotechnol.">
        <title>Genome sequencing and analysis of the filamentous fungus Penicillium chrysogenum.</title>
        <authorList>
            <person name="van den Berg M.A."/>
            <person name="Albang R."/>
            <person name="Albermann K."/>
            <person name="Badger J.H."/>
            <person name="Daran J.-M."/>
            <person name="Driessen A.J.M."/>
            <person name="Garcia-Estrada C."/>
            <person name="Fedorova N.D."/>
            <person name="Harris D.M."/>
            <person name="Heijne W.H.M."/>
            <person name="Joardar V.S."/>
            <person name="Kiel J.A.K.W."/>
            <person name="Kovalchuk A."/>
            <person name="Martin J.F."/>
            <person name="Nierman W.C."/>
            <person name="Nijland J.G."/>
            <person name="Pronk J.T."/>
            <person name="Roubos J.A."/>
            <person name="van der Klei I.J."/>
            <person name="van Peij N.N.M.E."/>
            <person name="Veenhuis M."/>
            <person name="von Doehren H."/>
            <person name="Wagner C."/>
            <person name="Wortman J.R."/>
            <person name="Bovenberg R.A.L."/>
        </authorList>
    </citation>
    <scope>NUCLEOTIDE SEQUENCE [LARGE SCALE GENOMIC DNA]</scope>
    <source>
        <strain evidence="3">ATCC 28089 / DSM 1075 / NRRL 1951 / Wisconsin 54-1255</strain>
    </source>
</reference>
<dbReference type="AlphaFoldDB" id="B6HC79"/>